<accession>A0A060TF18</accession>
<reference evidence="2" key="1">
    <citation type="submission" date="2014-02" db="EMBL/GenBank/DDBJ databases">
        <authorList>
            <person name="Genoscope - CEA"/>
        </authorList>
    </citation>
    <scope>NUCLEOTIDE SEQUENCE</scope>
    <source>
        <strain evidence="2">LS3</strain>
    </source>
</reference>
<evidence type="ECO:0000256" key="1">
    <source>
        <dbReference type="SAM" id="MobiDB-lite"/>
    </source>
</evidence>
<name>A0A060TF18_BLAAD</name>
<sequence>MAIKDTTKSNITKKSQRRRRKLPTLRFFQPNCEIKQRFLQPQYALTVFADGQSSPGTKTLPPIPSVTEELKEAISKLKIISDWNEAKKRDRPSRANTGSPPLKFSSFLAFKTYYGYGLHANQTEISSYLSAAWKSYPHKHIWDLYCDHFQLLERKEPFVEWLLKRTRSECPEENAQSVTNSDQCDSMSHSSNSLNDMHLIPENIPLENMEGQSISVEELLFSDTFDTAVNSDSLHTMDTAYDACINYDQSDSELYSSGLWQEFSSDLSSYYHEFLL</sequence>
<organism evidence="2">
    <name type="scientific">Blastobotrys adeninivorans</name>
    <name type="common">Yeast</name>
    <name type="synonym">Arxula adeninivorans</name>
    <dbReference type="NCBI Taxonomy" id="409370"/>
    <lineage>
        <taxon>Eukaryota</taxon>
        <taxon>Fungi</taxon>
        <taxon>Dikarya</taxon>
        <taxon>Ascomycota</taxon>
        <taxon>Saccharomycotina</taxon>
        <taxon>Dipodascomycetes</taxon>
        <taxon>Dipodascales</taxon>
        <taxon>Trichomonascaceae</taxon>
        <taxon>Blastobotrys</taxon>
    </lineage>
</organism>
<feature type="region of interest" description="Disordered" evidence="1">
    <location>
        <begin position="1"/>
        <end position="22"/>
    </location>
</feature>
<dbReference type="EMBL" id="HG937694">
    <property type="protein sequence ID" value="CDP37781.1"/>
    <property type="molecule type" value="Genomic_DNA"/>
</dbReference>
<reference evidence="2" key="2">
    <citation type="submission" date="2014-06" db="EMBL/GenBank/DDBJ databases">
        <title>The complete genome of Blastobotrys (Arxula) adeninivorans LS3 - a yeast of biotechnological interest.</title>
        <authorList>
            <person name="Kunze G."/>
            <person name="Gaillardin C."/>
            <person name="Czernicka M."/>
            <person name="Durrens P."/>
            <person name="Martin T."/>
            <person name="Boer E."/>
            <person name="Gabaldon T."/>
            <person name="Cruz J."/>
            <person name="Talla E."/>
            <person name="Marck C."/>
            <person name="Goffeau A."/>
            <person name="Barbe V."/>
            <person name="Baret P."/>
            <person name="Baronian K."/>
            <person name="Beier S."/>
            <person name="Bleykasten C."/>
            <person name="Bode R."/>
            <person name="Casaregola S."/>
            <person name="Despons L."/>
            <person name="Fairhead C."/>
            <person name="Giersberg M."/>
            <person name="Gierski P."/>
            <person name="Hahnel U."/>
            <person name="Hartmann A."/>
            <person name="Jankowska D."/>
            <person name="Jubin C."/>
            <person name="Jung P."/>
            <person name="Lafontaine I."/>
            <person name="Leh-Louis V."/>
            <person name="Lemaire M."/>
            <person name="Marcet-Houben M."/>
            <person name="Mascher M."/>
            <person name="Morel G."/>
            <person name="Richard G.-F."/>
            <person name="Riechen J."/>
            <person name="Sacerdot C."/>
            <person name="Sarkar A."/>
            <person name="Savel G."/>
            <person name="Schacherer J."/>
            <person name="Sherman D."/>
            <person name="Straub M.-L."/>
            <person name="Stein N."/>
            <person name="Thierry A."/>
            <person name="Trautwein-Schult A."/>
            <person name="Westhof E."/>
            <person name="Worch S."/>
            <person name="Dujon B."/>
            <person name="Souciet J.-L."/>
            <person name="Wincker P."/>
            <person name="Scholz U."/>
            <person name="Neuveglise N."/>
        </authorList>
    </citation>
    <scope>NUCLEOTIDE SEQUENCE</scope>
    <source>
        <strain evidence="2">LS3</strain>
    </source>
</reference>
<protein>
    <submittedName>
        <fullName evidence="2">ARAD1D19294p</fullName>
    </submittedName>
</protein>
<gene>
    <name evidence="2" type="ORF">GNLVRS02_ARAD1D19294g</name>
</gene>
<dbReference type="AlphaFoldDB" id="A0A060TF18"/>
<evidence type="ECO:0000313" key="2">
    <source>
        <dbReference type="EMBL" id="CDP37781.1"/>
    </source>
</evidence>
<proteinExistence type="predicted"/>